<dbReference type="STRING" id="397945.Aave_1737"/>
<dbReference type="Proteomes" id="UP000002596">
    <property type="component" value="Chromosome"/>
</dbReference>
<feature type="region of interest" description="Disordered" evidence="1">
    <location>
        <begin position="1"/>
        <end position="47"/>
    </location>
</feature>
<evidence type="ECO:0000313" key="3">
    <source>
        <dbReference type="Proteomes" id="UP000002596"/>
    </source>
</evidence>
<evidence type="ECO:0000313" key="2">
    <source>
        <dbReference type="EMBL" id="ABM32324.1"/>
    </source>
</evidence>
<evidence type="ECO:0000256" key="1">
    <source>
        <dbReference type="SAM" id="MobiDB-lite"/>
    </source>
</evidence>
<sequence>MRSPIHFPRRPRCRRGDGFRGSLRRARGRHQRPGPSRMGEAGRRRRRRHELLGRMSMDTNNTAARGAASQPDALRLADALAEQAEVHQANARDWDMRPEDTANWRYYETCRDAAAQLRSLHALTTAAPAAQEAEPALDDSEVDDLARGAFETAMSYGVDFDAFRRLAMEVRRRCAAALPQADAGATAIASDISADLERSDWTAEEALRWYAAGKHYDTVPNGDGTSSARILDNGAVASNALKSLSREYAEHKGDVALQEVAAAPQAPAAATAAALEKAWRAGWAACRDAEYVGEAAEDEAWGASATNGLAVDIEQQAPAAGAAPSDADTVDLVGVRASGEHVNLGKMPMPPSMKARDIATSQFGGFQDGDGSDAELCFGAMEELLSWLTKQGWGAAAPAQEAAPLSYSELLEIRRAMDDFEDCGETDVDYRLLLRAALAGYLECMRFRPLNQSLLDLETAIEAARARKEGGS</sequence>
<reference evidence="2 3" key="1">
    <citation type="submission" date="2006-12" db="EMBL/GenBank/DDBJ databases">
        <title>Complete sequence of Acidovorax avenae subsp. citrulli AAC00-1.</title>
        <authorList>
            <consortium name="US DOE Joint Genome Institute"/>
            <person name="Copeland A."/>
            <person name="Lucas S."/>
            <person name="Lapidus A."/>
            <person name="Barry K."/>
            <person name="Detter J.C."/>
            <person name="Glavina del Rio T."/>
            <person name="Dalin E."/>
            <person name="Tice H."/>
            <person name="Pitluck S."/>
            <person name="Kiss H."/>
            <person name="Brettin T."/>
            <person name="Bruce D."/>
            <person name="Han C."/>
            <person name="Tapia R."/>
            <person name="Gilna P."/>
            <person name="Schmutz J."/>
            <person name="Larimer F."/>
            <person name="Land M."/>
            <person name="Hauser L."/>
            <person name="Kyrpides N."/>
            <person name="Kim E."/>
            <person name="Stahl D."/>
            <person name="Richardson P."/>
        </authorList>
    </citation>
    <scope>NUCLEOTIDE SEQUENCE [LARGE SCALE GENOMIC DNA]</scope>
    <source>
        <strain evidence="2 3">AAC00-1</strain>
    </source>
</reference>
<dbReference type="HOGENOM" id="CLU_578254_0_0_4"/>
<accession>A1TMY6</accession>
<dbReference type="AlphaFoldDB" id="A1TMY6"/>
<dbReference type="KEGG" id="aav:Aave_1737"/>
<name>A1TMY6_PARC0</name>
<protein>
    <submittedName>
        <fullName evidence="2">Uncharacterized protein</fullName>
    </submittedName>
</protein>
<dbReference type="EMBL" id="CP000512">
    <property type="protein sequence ID" value="ABM32324.1"/>
    <property type="molecule type" value="Genomic_DNA"/>
</dbReference>
<proteinExistence type="predicted"/>
<organism evidence="2 3">
    <name type="scientific">Paracidovorax citrulli (strain AAC00-1)</name>
    <name type="common">Acidovorax citrulli</name>
    <dbReference type="NCBI Taxonomy" id="397945"/>
    <lineage>
        <taxon>Bacteria</taxon>
        <taxon>Pseudomonadati</taxon>
        <taxon>Pseudomonadota</taxon>
        <taxon>Betaproteobacteria</taxon>
        <taxon>Burkholderiales</taxon>
        <taxon>Comamonadaceae</taxon>
        <taxon>Paracidovorax</taxon>
    </lineage>
</organism>
<gene>
    <name evidence="2" type="ordered locus">Aave_1737</name>
</gene>
<feature type="compositionally biased region" description="Basic residues" evidence="1">
    <location>
        <begin position="22"/>
        <end position="32"/>
    </location>
</feature>